<gene>
    <name evidence="3" type="ORF">EQG66_05930</name>
</gene>
<evidence type="ECO:0000313" key="4">
    <source>
        <dbReference type="Proteomes" id="UP000290958"/>
    </source>
</evidence>
<dbReference type="OrthoDB" id="7391233at2"/>
<protein>
    <submittedName>
        <fullName evidence="3">Uncharacterized protein</fullName>
    </submittedName>
</protein>
<accession>A0A4Q1KI66</accession>
<feature type="chain" id="PRO_5020278353" evidence="2">
    <location>
        <begin position="23"/>
        <end position="181"/>
    </location>
</feature>
<dbReference type="EMBL" id="SBKP01000004">
    <property type="protein sequence ID" value="RXR29488.1"/>
    <property type="molecule type" value="Genomic_DNA"/>
</dbReference>
<sequence length="181" mass="19336">MLKIPALLALPLAALAAFPAVAQSSQQGPDDSRIKQVIVYGDDPCPISQADEILVCARQDEKERYRIPQELRREEIGSTKNEAWTSRVRSIEYVGAGGTQTCSPVGGANSFTGCFSKLAKQAKAERAAMGDKSWADLVAAERAKRLGTIDADSDEIEARVKAEEKAKAEAAAKAAEGTEAK</sequence>
<organism evidence="3 4">
    <name type="scientific">Sphingobium fluviale</name>
    <dbReference type="NCBI Taxonomy" id="2506423"/>
    <lineage>
        <taxon>Bacteria</taxon>
        <taxon>Pseudomonadati</taxon>
        <taxon>Pseudomonadota</taxon>
        <taxon>Alphaproteobacteria</taxon>
        <taxon>Sphingomonadales</taxon>
        <taxon>Sphingomonadaceae</taxon>
        <taxon>Sphingobium</taxon>
    </lineage>
</organism>
<evidence type="ECO:0000313" key="3">
    <source>
        <dbReference type="EMBL" id="RXR29488.1"/>
    </source>
</evidence>
<dbReference type="AlphaFoldDB" id="A0A4Q1KI66"/>
<name>A0A4Q1KI66_9SPHN</name>
<proteinExistence type="predicted"/>
<dbReference type="RefSeq" id="WP_129403678.1">
    <property type="nucleotide sequence ID" value="NZ_SBKP01000004.1"/>
</dbReference>
<keyword evidence="2" id="KW-0732">Signal</keyword>
<evidence type="ECO:0000256" key="1">
    <source>
        <dbReference type="SAM" id="MobiDB-lite"/>
    </source>
</evidence>
<evidence type="ECO:0000256" key="2">
    <source>
        <dbReference type="SAM" id="SignalP"/>
    </source>
</evidence>
<feature type="region of interest" description="Disordered" evidence="1">
    <location>
        <begin position="162"/>
        <end position="181"/>
    </location>
</feature>
<reference evidence="4" key="1">
    <citation type="submission" date="2019-01" db="EMBL/GenBank/DDBJ databases">
        <title>Cytophagaceae bacterium strain CAR-16.</title>
        <authorList>
            <person name="Chen W.-M."/>
        </authorList>
    </citation>
    <scope>NUCLEOTIDE SEQUENCE [LARGE SCALE GENOMIC DNA]</scope>
    <source>
        <strain evidence="4">CHR27</strain>
    </source>
</reference>
<keyword evidence="4" id="KW-1185">Reference proteome</keyword>
<comment type="caution">
    <text evidence="3">The sequence shown here is derived from an EMBL/GenBank/DDBJ whole genome shotgun (WGS) entry which is preliminary data.</text>
</comment>
<feature type="signal peptide" evidence="2">
    <location>
        <begin position="1"/>
        <end position="22"/>
    </location>
</feature>
<dbReference type="Proteomes" id="UP000290958">
    <property type="component" value="Unassembled WGS sequence"/>
</dbReference>